<keyword evidence="6" id="KW-1185">Reference proteome</keyword>
<dbReference type="Pfam" id="PF02661">
    <property type="entry name" value="Fic"/>
    <property type="match status" value="1"/>
</dbReference>
<accession>A0A8B6CM19</accession>
<dbReference type="InterPro" id="IPR040198">
    <property type="entry name" value="Fido_containing"/>
</dbReference>
<dbReference type="OrthoDB" id="5952475at2759"/>
<keyword evidence="2" id="KW-0067">ATP-binding</keyword>
<feature type="active site" evidence="1">
    <location>
        <position position="314"/>
    </location>
</feature>
<evidence type="ECO:0000256" key="1">
    <source>
        <dbReference type="PIRSR" id="PIRSR640198-1"/>
    </source>
</evidence>
<gene>
    <name evidence="5" type="ORF">MGAL_10B068263</name>
</gene>
<feature type="compositionally biased region" description="Basic residues" evidence="3">
    <location>
        <begin position="96"/>
        <end position="105"/>
    </location>
</feature>
<name>A0A8B6CM19_MYTGA</name>
<evidence type="ECO:0000256" key="2">
    <source>
        <dbReference type="PIRSR" id="PIRSR640198-2"/>
    </source>
</evidence>
<evidence type="ECO:0000259" key="4">
    <source>
        <dbReference type="PROSITE" id="PS51459"/>
    </source>
</evidence>
<organism evidence="5 6">
    <name type="scientific">Mytilus galloprovincialis</name>
    <name type="common">Mediterranean mussel</name>
    <dbReference type="NCBI Taxonomy" id="29158"/>
    <lineage>
        <taxon>Eukaryota</taxon>
        <taxon>Metazoa</taxon>
        <taxon>Spiralia</taxon>
        <taxon>Lophotrochozoa</taxon>
        <taxon>Mollusca</taxon>
        <taxon>Bivalvia</taxon>
        <taxon>Autobranchia</taxon>
        <taxon>Pteriomorphia</taxon>
        <taxon>Mytilida</taxon>
        <taxon>Mytiloidea</taxon>
        <taxon>Mytilidae</taxon>
        <taxon>Mytilinae</taxon>
        <taxon>Mytilus</taxon>
    </lineage>
</organism>
<sequence length="426" mass="49201">MACSRYLGFDPVERPQWRNAQPNNDSIPNVSTMIAQILEYKRAWLKLRKRKKERYETVQQEMYLEFLYQIQVGEDIGILHRRTFDEIVNDESAKMTPKRGLKRQHSNSGKDNLSRYKCKKSDSINSLEDRMGKYTLSSSQTSNNSTYDDTMNGGSLSSNENSLPSSQDAQIFIMNSQNDQTKETETINLLRGYHHLKNELQKIPKEERSGYVGLIDVETCIKSCHEILMCNLIDKMKTPAGKFSVLPRTAEFEGKQYFYPSYKTEDVAFEALQAVVDQYNTMISEVSKIDDEKEKLKNSFKCASVLLFSFLTLHPFSDGNGRLARLLCNHCLKTFCPFPTAVYNNVSPTTRSDYLRALINCREGLNLSPYQIQFPDDSIREALAILEQKPVELCSLIIESNWFTWRYFLRKLGINIPFILDYEVAE</sequence>
<feature type="domain" description="Fido" evidence="4">
    <location>
        <begin position="216"/>
        <end position="376"/>
    </location>
</feature>
<dbReference type="InterPro" id="IPR036597">
    <property type="entry name" value="Fido-like_dom_sf"/>
</dbReference>
<dbReference type="Gene3D" id="1.10.3290.10">
    <property type="entry name" value="Fido-like domain"/>
    <property type="match status" value="1"/>
</dbReference>
<dbReference type="PANTHER" id="PTHR13504">
    <property type="entry name" value="FIDO DOMAIN-CONTAINING PROTEIN DDB_G0283145"/>
    <property type="match status" value="1"/>
</dbReference>
<dbReference type="EMBL" id="UYJE01001958">
    <property type="protein sequence ID" value="VDI06710.1"/>
    <property type="molecule type" value="Genomic_DNA"/>
</dbReference>
<dbReference type="GO" id="GO:0005524">
    <property type="term" value="F:ATP binding"/>
    <property type="evidence" value="ECO:0007669"/>
    <property type="project" value="UniProtKB-KW"/>
</dbReference>
<proteinExistence type="predicted"/>
<evidence type="ECO:0000256" key="3">
    <source>
        <dbReference type="SAM" id="MobiDB-lite"/>
    </source>
</evidence>
<evidence type="ECO:0000313" key="6">
    <source>
        <dbReference type="Proteomes" id="UP000596742"/>
    </source>
</evidence>
<dbReference type="PROSITE" id="PS51459">
    <property type="entry name" value="FIDO"/>
    <property type="match status" value="1"/>
</dbReference>
<dbReference type="PANTHER" id="PTHR13504:SF38">
    <property type="entry name" value="FIDO DOMAIN-CONTAINING PROTEIN"/>
    <property type="match status" value="1"/>
</dbReference>
<dbReference type="AlphaFoldDB" id="A0A8B6CM19"/>
<reference evidence="5" key="1">
    <citation type="submission" date="2018-11" db="EMBL/GenBank/DDBJ databases">
        <authorList>
            <person name="Alioto T."/>
            <person name="Alioto T."/>
        </authorList>
    </citation>
    <scope>NUCLEOTIDE SEQUENCE</scope>
</reference>
<protein>
    <recommendedName>
        <fullName evidence="4">Fido domain-containing protein</fullName>
    </recommendedName>
</protein>
<feature type="binding site" evidence="2">
    <location>
        <begin position="318"/>
        <end position="325"/>
    </location>
    <ligand>
        <name>ATP</name>
        <dbReference type="ChEBI" id="CHEBI:30616"/>
    </ligand>
</feature>
<feature type="region of interest" description="Disordered" evidence="3">
    <location>
        <begin position="135"/>
        <end position="163"/>
    </location>
</feature>
<feature type="region of interest" description="Disordered" evidence="3">
    <location>
        <begin position="94"/>
        <end position="116"/>
    </location>
</feature>
<evidence type="ECO:0000313" key="5">
    <source>
        <dbReference type="EMBL" id="VDI06710.1"/>
    </source>
</evidence>
<comment type="caution">
    <text evidence="5">The sequence shown here is derived from an EMBL/GenBank/DDBJ whole genome shotgun (WGS) entry which is preliminary data.</text>
</comment>
<keyword evidence="2" id="KW-0547">Nucleotide-binding</keyword>
<dbReference type="SUPFAM" id="SSF140931">
    <property type="entry name" value="Fic-like"/>
    <property type="match status" value="1"/>
</dbReference>
<dbReference type="Proteomes" id="UP000596742">
    <property type="component" value="Unassembled WGS sequence"/>
</dbReference>
<dbReference type="InterPro" id="IPR003812">
    <property type="entry name" value="Fido"/>
</dbReference>